<dbReference type="Gene3D" id="2.60.120.230">
    <property type="match status" value="1"/>
</dbReference>
<organism evidence="1 2">
    <name type="scientific">Candidatus Ryanbacteria bacterium RIFCSPHIGHO2_01_FULL_48_27</name>
    <dbReference type="NCBI Taxonomy" id="1802115"/>
    <lineage>
        <taxon>Bacteria</taxon>
        <taxon>Candidatus Ryaniibacteriota</taxon>
    </lineage>
</organism>
<dbReference type="AlphaFoldDB" id="A0A1G2G3R4"/>
<dbReference type="GO" id="GO:0016715">
    <property type="term" value="F:oxidoreductase activity, acting on paired donors, with incorporation or reduction of molecular oxygen, reduced ascorbate as one donor, and incorporation of one atom of oxygen"/>
    <property type="evidence" value="ECO:0007669"/>
    <property type="project" value="InterPro"/>
</dbReference>
<dbReference type="Proteomes" id="UP000177785">
    <property type="component" value="Unassembled WGS sequence"/>
</dbReference>
<comment type="caution">
    <text evidence="1">The sequence shown here is derived from an EMBL/GenBank/DDBJ whole genome shotgun (WGS) entry which is preliminary data.</text>
</comment>
<dbReference type="InterPro" id="IPR014784">
    <property type="entry name" value="Cu2_ascorb_mOase-like_C"/>
</dbReference>
<evidence type="ECO:0000313" key="1">
    <source>
        <dbReference type="EMBL" id="OGZ44894.1"/>
    </source>
</evidence>
<dbReference type="STRING" id="1802115.A2756_03415"/>
<accession>A0A1G2G3R4</accession>
<gene>
    <name evidence="1" type="ORF">A2756_03415</name>
</gene>
<dbReference type="EMBL" id="MHNL01000011">
    <property type="protein sequence ID" value="OGZ44894.1"/>
    <property type="molecule type" value="Genomic_DNA"/>
</dbReference>
<reference evidence="1 2" key="1">
    <citation type="journal article" date="2016" name="Nat. Commun.">
        <title>Thousands of microbial genomes shed light on interconnected biogeochemical processes in an aquifer system.</title>
        <authorList>
            <person name="Anantharaman K."/>
            <person name="Brown C.T."/>
            <person name="Hug L.A."/>
            <person name="Sharon I."/>
            <person name="Castelle C.J."/>
            <person name="Probst A.J."/>
            <person name="Thomas B.C."/>
            <person name="Singh A."/>
            <person name="Wilkins M.J."/>
            <person name="Karaoz U."/>
            <person name="Brodie E.L."/>
            <person name="Williams K.H."/>
            <person name="Hubbard S.S."/>
            <person name="Banfield J.F."/>
        </authorList>
    </citation>
    <scope>NUCLEOTIDE SEQUENCE [LARGE SCALE GENOMIC DNA]</scope>
</reference>
<protein>
    <submittedName>
        <fullName evidence="1">Uncharacterized protein</fullName>
    </submittedName>
</protein>
<proteinExistence type="predicted"/>
<name>A0A1G2G3R4_9BACT</name>
<sequence>MVKRIHIAGILVFLITVLSVFFATRQERQNAKDAALAFDVPVDNLFAGEERYVAREIVLPDDTYITSITPRFSGAGNLLHHADLFYTGADNLVCRGKKLQMYSTGSELNTIETLGPDRGIFLKKGERLLLYIHFANPNDGQKIASGSFRLSLVGSGSARRAVVPVMLSVSHPCDKDVAVSTEYPIPGGVAHHEKNMEQPYRFPRDVVLVAWGGHLHEYGVSLALMHNNKTISTLTPQKNPHLADPKSVYLAGQVFQAAVRIRKGDEINLQAVYEKPENLFITSAMGVGYLLVEFSK</sequence>
<evidence type="ECO:0000313" key="2">
    <source>
        <dbReference type="Proteomes" id="UP000177785"/>
    </source>
</evidence>